<gene>
    <name evidence="2" type="ORF">Lmac_0248</name>
</gene>
<dbReference type="PATRIC" id="fig|466.6.peg.266"/>
<name>A0A0W0WGN1_9GAMM</name>
<protein>
    <recommendedName>
        <fullName evidence="4">Lipase</fullName>
    </recommendedName>
</protein>
<dbReference type="OrthoDB" id="5644163at2"/>
<dbReference type="InterPro" id="IPR029058">
    <property type="entry name" value="AB_hydrolase_fold"/>
</dbReference>
<evidence type="ECO:0000313" key="3">
    <source>
        <dbReference type="Proteomes" id="UP000054908"/>
    </source>
</evidence>
<comment type="caution">
    <text evidence="2">The sequence shown here is derived from an EMBL/GenBank/DDBJ whole genome shotgun (WGS) entry which is preliminary data.</text>
</comment>
<keyword evidence="1" id="KW-0732">Signal</keyword>
<evidence type="ECO:0000256" key="1">
    <source>
        <dbReference type="SAM" id="SignalP"/>
    </source>
</evidence>
<dbReference type="Gene3D" id="3.40.50.1820">
    <property type="entry name" value="alpha/beta hydrolase"/>
    <property type="match status" value="1"/>
</dbReference>
<evidence type="ECO:0008006" key="4">
    <source>
        <dbReference type="Google" id="ProtNLM"/>
    </source>
</evidence>
<organism evidence="2 3">
    <name type="scientific">Legionella maceachernii</name>
    <dbReference type="NCBI Taxonomy" id="466"/>
    <lineage>
        <taxon>Bacteria</taxon>
        <taxon>Pseudomonadati</taxon>
        <taxon>Pseudomonadota</taxon>
        <taxon>Gammaproteobacteria</taxon>
        <taxon>Legionellales</taxon>
        <taxon>Legionellaceae</taxon>
        <taxon>Legionella</taxon>
    </lineage>
</organism>
<dbReference type="SUPFAM" id="SSF53474">
    <property type="entry name" value="alpha/beta-Hydrolases"/>
    <property type="match status" value="1"/>
</dbReference>
<proteinExistence type="predicted"/>
<accession>A0A0W0WGN1</accession>
<dbReference type="RefSeq" id="WP_058451078.1">
    <property type="nucleotide sequence ID" value="NZ_CAAAIB010000003.1"/>
</dbReference>
<dbReference type="EMBL" id="LNYL01000005">
    <property type="protein sequence ID" value="KTD31500.1"/>
    <property type="molecule type" value="Genomic_DNA"/>
</dbReference>
<evidence type="ECO:0000313" key="2">
    <source>
        <dbReference type="EMBL" id="KTD31500.1"/>
    </source>
</evidence>
<feature type="signal peptide" evidence="1">
    <location>
        <begin position="1"/>
        <end position="21"/>
    </location>
</feature>
<reference evidence="2 3" key="1">
    <citation type="submission" date="2015-11" db="EMBL/GenBank/DDBJ databases">
        <title>Genomic analysis of 38 Legionella species identifies large and diverse effector repertoires.</title>
        <authorList>
            <person name="Burstein D."/>
            <person name="Amaro F."/>
            <person name="Zusman T."/>
            <person name="Lifshitz Z."/>
            <person name="Cohen O."/>
            <person name="Gilbert J.A."/>
            <person name="Pupko T."/>
            <person name="Shuman H.A."/>
            <person name="Segal G."/>
        </authorList>
    </citation>
    <scope>NUCLEOTIDE SEQUENCE [LARGE SCALE GENOMIC DNA]</scope>
    <source>
        <strain evidence="2 3">PX-1-G2-E2</strain>
    </source>
</reference>
<keyword evidence="3" id="KW-1185">Reference proteome</keyword>
<feature type="chain" id="PRO_5006915483" description="Lipase" evidence="1">
    <location>
        <begin position="22"/>
        <end position="299"/>
    </location>
</feature>
<sequence>MDLLRCIACLLLFFCTFLAYSTEKSPENLGVAFIHGTHDYTKGAEGTYWKEKFIHSVTQGLANPDNYYVVHCDFSHYMWHESAGGCVANQLTEFINNKQITKLIVYTHSNGANVIRWILSNPTYDARYLNLTKHIHQVIALAPSSGGTELADEVTDGNGFEDSLAWLLGYHNDAVKQQRIGDMALYNAEILLGTFGRPTLPVPFRVVVGTDVDTSPFTKTAYCNGFLLNTSLKITQSYLSHCSDGFLDCASQSLAGSLWFYDRQKTNYQTALNHNQSRHSCFGLDQILRKDLLAQGVTQ</sequence>
<dbReference type="STRING" id="466.Lmac_0248"/>
<dbReference type="AlphaFoldDB" id="A0A0W0WGN1"/>
<dbReference type="Proteomes" id="UP000054908">
    <property type="component" value="Unassembled WGS sequence"/>
</dbReference>